<keyword evidence="6" id="KW-1185">Reference proteome</keyword>
<evidence type="ECO:0000256" key="2">
    <source>
        <dbReference type="ARBA" id="ARBA00022857"/>
    </source>
</evidence>
<name>A0ABW2PAC1_9ACTN</name>
<dbReference type="Gene3D" id="3.20.20.100">
    <property type="entry name" value="NADP-dependent oxidoreductase domain"/>
    <property type="match status" value="1"/>
</dbReference>
<dbReference type="PIRSF" id="PIRSF000097">
    <property type="entry name" value="AKR"/>
    <property type="match status" value="1"/>
</dbReference>
<dbReference type="Proteomes" id="UP001596496">
    <property type="component" value="Unassembled WGS sequence"/>
</dbReference>
<dbReference type="SUPFAM" id="SSF51430">
    <property type="entry name" value="NAD(P)-linked oxidoreductase"/>
    <property type="match status" value="1"/>
</dbReference>
<dbReference type="InterPro" id="IPR023210">
    <property type="entry name" value="NADP_OxRdtase_dom"/>
</dbReference>
<reference evidence="6" key="1">
    <citation type="journal article" date="2019" name="Int. J. Syst. Evol. Microbiol.">
        <title>The Global Catalogue of Microorganisms (GCM) 10K type strain sequencing project: providing services to taxonomists for standard genome sequencing and annotation.</title>
        <authorList>
            <consortium name="The Broad Institute Genomics Platform"/>
            <consortium name="The Broad Institute Genome Sequencing Center for Infectious Disease"/>
            <person name="Wu L."/>
            <person name="Ma J."/>
        </authorList>
    </citation>
    <scope>NUCLEOTIDE SEQUENCE [LARGE SCALE GENOMIC DNA]</scope>
    <source>
        <strain evidence="6">CECT 7649</strain>
    </source>
</reference>
<dbReference type="InterPro" id="IPR018170">
    <property type="entry name" value="Aldo/ket_reductase_CS"/>
</dbReference>
<dbReference type="PRINTS" id="PR00069">
    <property type="entry name" value="ALDKETRDTASE"/>
</dbReference>
<sequence length="282" mass="30057">MAVPAAPAAPTVKLVNGASIPAIGLGTYPMTDGEAEVVVADAVQAGYRLFDTAYAYGNEVGVGRGLRASGVPREELFVTTKLNGEWHGYQAAQEAFQASADRLGVDYVDLYLIHWPLPRQDRFVEAWKGLVKLLQDGRVRAIGVSNFKPAHIDRIVAETGVVPDVNQIQLNPDLTRDAARAYHAAHGIATQSWSPLGGSGTGPLSEKVVTGLAERYGKTPAQIVLRWHLDLGLITVPKSATPERVRANIDVFDFSLTAEEVAAISALDKGEAAAVDSDVVGH</sequence>
<dbReference type="EMBL" id="JBHTCG010000023">
    <property type="protein sequence ID" value="MFC7385992.1"/>
    <property type="molecule type" value="Genomic_DNA"/>
</dbReference>
<gene>
    <name evidence="5" type="ORF">ACFQSB_27550</name>
</gene>
<dbReference type="InterPro" id="IPR020471">
    <property type="entry name" value="AKR"/>
</dbReference>
<comment type="caution">
    <text evidence="5">The sequence shown here is derived from an EMBL/GenBank/DDBJ whole genome shotgun (WGS) entry which is preliminary data.</text>
</comment>
<evidence type="ECO:0000259" key="4">
    <source>
        <dbReference type="Pfam" id="PF00248"/>
    </source>
</evidence>
<protein>
    <submittedName>
        <fullName evidence="5">Aldo/keto reductase</fullName>
    </submittedName>
</protein>
<organism evidence="5 6">
    <name type="scientific">Sphaerisporangium rhizosphaerae</name>
    <dbReference type="NCBI Taxonomy" id="2269375"/>
    <lineage>
        <taxon>Bacteria</taxon>
        <taxon>Bacillati</taxon>
        <taxon>Actinomycetota</taxon>
        <taxon>Actinomycetes</taxon>
        <taxon>Streptosporangiales</taxon>
        <taxon>Streptosporangiaceae</taxon>
        <taxon>Sphaerisporangium</taxon>
    </lineage>
</organism>
<dbReference type="InterPro" id="IPR036812">
    <property type="entry name" value="NAD(P)_OxRdtase_dom_sf"/>
</dbReference>
<accession>A0ABW2PAC1</accession>
<feature type="domain" description="NADP-dependent oxidoreductase" evidence="4">
    <location>
        <begin position="23"/>
        <end position="268"/>
    </location>
</feature>
<dbReference type="PROSITE" id="PS00798">
    <property type="entry name" value="ALDOKETO_REDUCTASE_1"/>
    <property type="match status" value="1"/>
</dbReference>
<evidence type="ECO:0000256" key="3">
    <source>
        <dbReference type="ARBA" id="ARBA00023002"/>
    </source>
</evidence>
<dbReference type="PANTHER" id="PTHR43827">
    <property type="entry name" value="2,5-DIKETO-D-GLUCONIC ACID REDUCTASE"/>
    <property type="match status" value="1"/>
</dbReference>
<dbReference type="Pfam" id="PF00248">
    <property type="entry name" value="Aldo_ket_red"/>
    <property type="match status" value="1"/>
</dbReference>
<comment type="similarity">
    <text evidence="1">Belongs to the aldo/keto reductase family.</text>
</comment>
<keyword evidence="3" id="KW-0560">Oxidoreductase</keyword>
<dbReference type="RefSeq" id="WP_354931100.1">
    <property type="nucleotide sequence ID" value="NZ_JBHTCG010000023.1"/>
</dbReference>
<evidence type="ECO:0000313" key="6">
    <source>
        <dbReference type="Proteomes" id="UP001596496"/>
    </source>
</evidence>
<dbReference type="PROSITE" id="PS00062">
    <property type="entry name" value="ALDOKETO_REDUCTASE_2"/>
    <property type="match status" value="1"/>
</dbReference>
<evidence type="ECO:0000313" key="5">
    <source>
        <dbReference type="EMBL" id="MFC7385992.1"/>
    </source>
</evidence>
<proteinExistence type="inferred from homology"/>
<keyword evidence="2" id="KW-0521">NADP</keyword>
<dbReference type="PANTHER" id="PTHR43827:SF3">
    <property type="entry name" value="NADP-DEPENDENT OXIDOREDUCTASE DOMAIN-CONTAINING PROTEIN"/>
    <property type="match status" value="1"/>
</dbReference>
<evidence type="ECO:0000256" key="1">
    <source>
        <dbReference type="ARBA" id="ARBA00007905"/>
    </source>
</evidence>